<sequence length="126" mass="14485">MLVTANVYSEEECISESGLIQKDQVGMLKEIQEVISVGPGVREYKSGDLVQIDFSKYARKRYTKDETKADMPDEFYNETLDFEIPMFEIDGHIALLIDSANIFFKIEEFEEEVTEFTPPKAKKLVC</sequence>
<accession>A0A7M1RXD4</accession>
<dbReference type="GeneID" id="65129448"/>
<reference evidence="1 2" key="1">
    <citation type="submission" date="2020-07" db="EMBL/GenBank/DDBJ databases">
        <title>Taxonomic proposal: Crassvirales, a new order of highly abundant and diverse bacterial viruses.</title>
        <authorList>
            <person name="Shkoporov A.N."/>
            <person name="Stockdale S.R."/>
            <person name="Guerin E."/>
            <person name="Ross R.P."/>
            <person name="Hill C."/>
        </authorList>
    </citation>
    <scope>NUCLEOTIDE SEQUENCE [LARGE SCALE GENOMIC DNA]</scope>
</reference>
<protein>
    <submittedName>
        <fullName evidence="1">Uncharacterized protein</fullName>
    </submittedName>
</protein>
<proteinExistence type="predicted"/>
<evidence type="ECO:0000313" key="2">
    <source>
        <dbReference type="Proteomes" id="UP000594030"/>
    </source>
</evidence>
<organism evidence="1 2">
    <name type="scientific">uncultured phage cr108_1</name>
    <dbReference type="NCBI Taxonomy" id="2772069"/>
    <lineage>
        <taxon>Viruses</taxon>
        <taxon>Duplodnaviria</taxon>
        <taxon>Heunggongvirae</taxon>
        <taxon>Uroviricota</taxon>
        <taxon>Caudoviricetes</taxon>
        <taxon>Crassvirales</taxon>
        <taxon>Steigviridae</taxon>
        <taxon>Asinivirinae</taxon>
        <taxon>Pipoluvirus</taxon>
        <taxon>Pipoluvirus rarus</taxon>
    </lineage>
</organism>
<name>A0A7M1RXD4_9CAUD</name>
<dbReference type="EMBL" id="MT774385">
    <property type="protein sequence ID" value="QOR58956.1"/>
    <property type="molecule type" value="Genomic_DNA"/>
</dbReference>
<dbReference type="RefSeq" id="YP_010111114.1">
    <property type="nucleotide sequence ID" value="NC_055878.1"/>
</dbReference>
<keyword evidence="2" id="KW-1185">Reference proteome</keyword>
<evidence type="ECO:0000313" key="1">
    <source>
        <dbReference type="EMBL" id="QOR58956.1"/>
    </source>
</evidence>
<dbReference type="KEGG" id="vg:65129448"/>
<dbReference type="Proteomes" id="UP000594030">
    <property type="component" value="Segment"/>
</dbReference>